<name>A0ABW3CPL6_9ACTN</name>
<dbReference type="PANTHER" id="PTHR30461:SF2">
    <property type="entry name" value="SERINE RECOMBINASE PINE-RELATED"/>
    <property type="match status" value="1"/>
</dbReference>
<evidence type="ECO:0000313" key="5">
    <source>
        <dbReference type="Proteomes" id="UP001597083"/>
    </source>
</evidence>
<evidence type="ECO:0000313" key="4">
    <source>
        <dbReference type="EMBL" id="MFD0855529.1"/>
    </source>
</evidence>
<dbReference type="EMBL" id="JBHTIR010003641">
    <property type="protein sequence ID" value="MFD0855529.1"/>
    <property type="molecule type" value="Genomic_DNA"/>
</dbReference>
<organism evidence="4 5">
    <name type="scientific">Actinomadura adrarensis</name>
    <dbReference type="NCBI Taxonomy" id="1819600"/>
    <lineage>
        <taxon>Bacteria</taxon>
        <taxon>Bacillati</taxon>
        <taxon>Actinomycetota</taxon>
        <taxon>Actinomycetes</taxon>
        <taxon>Streptosporangiales</taxon>
        <taxon>Thermomonosporaceae</taxon>
        <taxon>Actinomadura</taxon>
    </lineage>
</organism>
<dbReference type="InterPro" id="IPR006119">
    <property type="entry name" value="Resolv_N"/>
</dbReference>
<evidence type="ECO:0000256" key="1">
    <source>
        <dbReference type="ARBA" id="ARBA00023125"/>
    </source>
</evidence>
<accession>A0ABW3CPL6</accession>
<sequence>MISPTLQKTAINDWARRHNRRIVAWVEDPDKSGRTFNRRIQEAIEAVENGEAREIIVWKFSRFGRQRYGWAVNLERVEAKGGQLVSATEEVDARTASGKFARGMLAEVAAFESDRASEQWKETHQHRR</sequence>
<dbReference type="SUPFAM" id="SSF53041">
    <property type="entry name" value="Resolvase-like"/>
    <property type="match status" value="1"/>
</dbReference>
<dbReference type="InterPro" id="IPR036162">
    <property type="entry name" value="Resolvase-like_N_sf"/>
</dbReference>
<comment type="caution">
    <text evidence="4">The sequence shown here is derived from an EMBL/GenBank/DDBJ whole genome shotgun (WGS) entry which is preliminary data.</text>
</comment>
<dbReference type="InterPro" id="IPR050639">
    <property type="entry name" value="SSR_resolvase"/>
</dbReference>
<feature type="non-terminal residue" evidence="4">
    <location>
        <position position="128"/>
    </location>
</feature>
<dbReference type="CDD" id="cd00338">
    <property type="entry name" value="Ser_Recombinase"/>
    <property type="match status" value="1"/>
</dbReference>
<reference evidence="5" key="1">
    <citation type="journal article" date="2019" name="Int. J. Syst. Evol. Microbiol.">
        <title>The Global Catalogue of Microorganisms (GCM) 10K type strain sequencing project: providing services to taxonomists for standard genome sequencing and annotation.</title>
        <authorList>
            <consortium name="The Broad Institute Genomics Platform"/>
            <consortium name="The Broad Institute Genome Sequencing Center for Infectious Disease"/>
            <person name="Wu L."/>
            <person name="Ma J."/>
        </authorList>
    </citation>
    <scope>NUCLEOTIDE SEQUENCE [LARGE SCALE GENOMIC DNA]</scope>
    <source>
        <strain evidence="5">JCM 31696</strain>
    </source>
</reference>
<dbReference type="Gene3D" id="3.40.50.1390">
    <property type="entry name" value="Resolvase, N-terminal catalytic domain"/>
    <property type="match status" value="1"/>
</dbReference>
<protein>
    <submittedName>
        <fullName evidence="4">Recombinase family protein</fullName>
    </submittedName>
</protein>
<gene>
    <name evidence="4" type="ORF">ACFQ07_25030</name>
</gene>
<dbReference type="Pfam" id="PF00239">
    <property type="entry name" value="Resolvase"/>
    <property type="match status" value="1"/>
</dbReference>
<keyword evidence="5" id="KW-1185">Reference proteome</keyword>
<keyword evidence="1" id="KW-0238">DNA-binding</keyword>
<evidence type="ECO:0000259" key="3">
    <source>
        <dbReference type="SMART" id="SM00857"/>
    </source>
</evidence>
<evidence type="ECO:0000256" key="2">
    <source>
        <dbReference type="ARBA" id="ARBA00023172"/>
    </source>
</evidence>
<keyword evidence="2" id="KW-0233">DNA recombination</keyword>
<dbReference type="SMART" id="SM00857">
    <property type="entry name" value="Resolvase"/>
    <property type="match status" value="1"/>
</dbReference>
<dbReference type="PANTHER" id="PTHR30461">
    <property type="entry name" value="DNA-INVERTASE FROM LAMBDOID PROPHAGE"/>
    <property type="match status" value="1"/>
</dbReference>
<feature type="domain" description="Resolvase/invertase-type recombinase catalytic" evidence="3">
    <location>
        <begin position="3"/>
        <end position="120"/>
    </location>
</feature>
<proteinExistence type="predicted"/>
<dbReference type="Proteomes" id="UP001597083">
    <property type="component" value="Unassembled WGS sequence"/>
</dbReference>